<dbReference type="EMBL" id="CAVNYO010000409">
    <property type="protein sequence ID" value="CAK5276537.1"/>
    <property type="molecule type" value="Genomic_DNA"/>
</dbReference>
<evidence type="ECO:0000256" key="1">
    <source>
        <dbReference type="SAM" id="SignalP"/>
    </source>
</evidence>
<gene>
    <name evidence="2" type="ORF">MYCIT1_LOCUS21443</name>
    <name evidence="3" type="ORF">MYCIT1_LOCUS24880</name>
</gene>
<sequence>MKFTTATLSAAMLGFASFVQGITIQSPTAGTVLTAGSTVSVRIFAPLVQPGSVEASVVISLLSGAVKPTTSDVGTVLYDGKFNPTFHIQGSGPAGSQLYDTISVKIPANVTGTAQLNVVQPTVNEHAVVFTTDSVQVTVS</sequence>
<name>A0AAD2K3F9_9AGAR</name>
<evidence type="ECO:0000313" key="3">
    <source>
        <dbReference type="EMBL" id="CAK5276537.1"/>
    </source>
</evidence>
<reference evidence="3" key="1">
    <citation type="submission" date="2023-11" db="EMBL/GenBank/DDBJ databases">
        <authorList>
            <person name="De Vega J J."/>
            <person name="De Vega J J."/>
        </authorList>
    </citation>
    <scope>NUCLEOTIDE SEQUENCE</scope>
</reference>
<evidence type="ECO:0000313" key="2">
    <source>
        <dbReference type="EMBL" id="CAK5274321.1"/>
    </source>
</evidence>
<proteinExistence type="predicted"/>
<feature type="chain" id="PRO_5042440846" evidence="1">
    <location>
        <begin position="22"/>
        <end position="140"/>
    </location>
</feature>
<feature type="signal peptide" evidence="1">
    <location>
        <begin position="1"/>
        <end position="21"/>
    </location>
</feature>
<keyword evidence="1" id="KW-0732">Signal</keyword>
<dbReference type="AlphaFoldDB" id="A0AAD2K3F9"/>
<comment type="caution">
    <text evidence="3">The sequence shown here is derived from an EMBL/GenBank/DDBJ whole genome shotgun (WGS) entry which is preliminary data.</text>
</comment>
<accession>A0AAD2K3F9</accession>
<evidence type="ECO:0000313" key="4">
    <source>
        <dbReference type="Proteomes" id="UP001295794"/>
    </source>
</evidence>
<dbReference type="EMBL" id="CAVNYO010000401">
    <property type="protein sequence ID" value="CAK5274321.1"/>
    <property type="molecule type" value="Genomic_DNA"/>
</dbReference>
<keyword evidence="4" id="KW-1185">Reference proteome</keyword>
<protein>
    <submittedName>
        <fullName evidence="3">Uncharacterized protein</fullName>
    </submittedName>
</protein>
<dbReference type="Proteomes" id="UP001295794">
    <property type="component" value="Unassembled WGS sequence"/>
</dbReference>
<organism evidence="3 4">
    <name type="scientific">Mycena citricolor</name>
    <dbReference type="NCBI Taxonomy" id="2018698"/>
    <lineage>
        <taxon>Eukaryota</taxon>
        <taxon>Fungi</taxon>
        <taxon>Dikarya</taxon>
        <taxon>Basidiomycota</taxon>
        <taxon>Agaricomycotina</taxon>
        <taxon>Agaricomycetes</taxon>
        <taxon>Agaricomycetidae</taxon>
        <taxon>Agaricales</taxon>
        <taxon>Marasmiineae</taxon>
        <taxon>Mycenaceae</taxon>
        <taxon>Mycena</taxon>
    </lineage>
</organism>